<dbReference type="GO" id="GO:0009166">
    <property type="term" value="P:nucleotide catabolic process"/>
    <property type="evidence" value="ECO:0007669"/>
    <property type="project" value="InterPro"/>
</dbReference>
<proteinExistence type="inferred from homology"/>
<dbReference type="PROSITE" id="PS00786">
    <property type="entry name" value="5_NUCLEOTIDASE_2"/>
    <property type="match status" value="1"/>
</dbReference>
<keyword evidence="6" id="KW-0479">Metal-binding</keyword>
<dbReference type="SUPFAM" id="SSF56300">
    <property type="entry name" value="Metallo-dependent phosphatases"/>
    <property type="match status" value="1"/>
</dbReference>
<keyword evidence="8 11" id="KW-0547">Nucleotide-binding</keyword>
<dbReference type="PANTHER" id="PTHR11575">
    <property type="entry name" value="5'-NUCLEOTIDASE-RELATED"/>
    <property type="match status" value="1"/>
</dbReference>
<evidence type="ECO:0000256" key="4">
    <source>
        <dbReference type="ARBA" id="ARBA00004196"/>
    </source>
</evidence>
<evidence type="ECO:0000313" key="15">
    <source>
        <dbReference type="Proteomes" id="UP000464374"/>
    </source>
</evidence>
<dbReference type="PROSITE" id="PS51257">
    <property type="entry name" value="PROKAR_LIPOPROTEIN"/>
    <property type="match status" value="1"/>
</dbReference>
<name>A0A6P1XZ97_9SPIR</name>
<dbReference type="RefSeq" id="WP_162662153.1">
    <property type="nucleotide sequence ID" value="NZ_CP048020.1"/>
</dbReference>
<dbReference type="CDD" id="cd07410">
    <property type="entry name" value="MPP_CpdB_N"/>
    <property type="match status" value="1"/>
</dbReference>
<feature type="domain" description="Calcineurin-like phosphoesterase" evidence="12">
    <location>
        <begin position="70"/>
        <end position="289"/>
    </location>
</feature>
<dbReference type="AlphaFoldDB" id="A0A6P1XZ97"/>
<keyword evidence="7 11" id="KW-0732">Signal</keyword>
<feature type="domain" description="5'-Nucleotidase C-terminal" evidence="13">
    <location>
        <begin position="393"/>
        <end position="537"/>
    </location>
</feature>
<evidence type="ECO:0000256" key="5">
    <source>
        <dbReference type="ARBA" id="ARBA00006654"/>
    </source>
</evidence>
<evidence type="ECO:0000256" key="6">
    <source>
        <dbReference type="ARBA" id="ARBA00022723"/>
    </source>
</evidence>
<dbReference type="KEGG" id="trz:GWP43_01505"/>
<dbReference type="InterPro" id="IPR008334">
    <property type="entry name" value="5'-Nucleotdase_C"/>
</dbReference>
<dbReference type="InterPro" id="IPR041827">
    <property type="entry name" value="CpdB_N"/>
</dbReference>
<dbReference type="GO" id="GO:0008663">
    <property type="term" value="F:2',3'-cyclic-nucleotide 2'-phosphodiesterase activity"/>
    <property type="evidence" value="ECO:0007669"/>
    <property type="project" value="UniProtKB-EC"/>
</dbReference>
<comment type="similarity">
    <text evidence="5 11">Belongs to the 5'-nucleotidase family.</text>
</comment>
<dbReference type="PRINTS" id="PR01607">
    <property type="entry name" value="APYRASEFAMLY"/>
</dbReference>
<comment type="catalytic activity">
    <reaction evidence="2">
        <text>a nucleoside 2',3'-cyclic phosphate + H2O = a nucleoside 3'-phosphate + H(+)</text>
        <dbReference type="Rhea" id="RHEA:19621"/>
        <dbReference type="ChEBI" id="CHEBI:15377"/>
        <dbReference type="ChEBI" id="CHEBI:15378"/>
        <dbReference type="ChEBI" id="CHEBI:66949"/>
        <dbReference type="ChEBI" id="CHEBI:66954"/>
        <dbReference type="EC" id="3.1.4.16"/>
    </reaction>
</comment>
<gene>
    <name evidence="14" type="ORF">GWP43_01505</name>
</gene>
<dbReference type="SUPFAM" id="SSF55816">
    <property type="entry name" value="5'-nucleotidase (syn. UDP-sugar hydrolase), C-terminal domain"/>
    <property type="match status" value="1"/>
</dbReference>
<dbReference type="GO" id="GO:0030288">
    <property type="term" value="C:outer membrane-bounded periplasmic space"/>
    <property type="evidence" value="ECO:0007669"/>
    <property type="project" value="TreeGrafter"/>
</dbReference>
<dbReference type="InterPro" id="IPR004843">
    <property type="entry name" value="Calcineurin-like_PHP"/>
</dbReference>
<feature type="signal peptide" evidence="11">
    <location>
        <begin position="1"/>
        <end position="21"/>
    </location>
</feature>
<feature type="chain" id="PRO_5027151714" evidence="11">
    <location>
        <begin position="22"/>
        <end position="636"/>
    </location>
</feature>
<evidence type="ECO:0000256" key="7">
    <source>
        <dbReference type="ARBA" id="ARBA00022729"/>
    </source>
</evidence>
<comment type="cofactor">
    <cofactor evidence="3">
        <name>a divalent metal cation</name>
        <dbReference type="ChEBI" id="CHEBI:60240"/>
    </cofactor>
</comment>
<evidence type="ECO:0000313" key="14">
    <source>
        <dbReference type="EMBL" id="QHX42340.1"/>
    </source>
</evidence>
<dbReference type="GO" id="GO:0000166">
    <property type="term" value="F:nucleotide binding"/>
    <property type="evidence" value="ECO:0007669"/>
    <property type="project" value="UniProtKB-KW"/>
</dbReference>
<dbReference type="InterPro" id="IPR006146">
    <property type="entry name" value="5'-Nucleotdase_CS"/>
</dbReference>
<evidence type="ECO:0000256" key="11">
    <source>
        <dbReference type="RuleBase" id="RU362119"/>
    </source>
</evidence>
<keyword evidence="9 11" id="KW-0378">Hydrolase</keyword>
<accession>A0A6P1XZ97</accession>
<dbReference type="EMBL" id="CP048020">
    <property type="protein sequence ID" value="QHX42340.1"/>
    <property type="molecule type" value="Genomic_DNA"/>
</dbReference>
<evidence type="ECO:0000259" key="13">
    <source>
        <dbReference type="Pfam" id="PF02872"/>
    </source>
</evidence>
<evidence type="ECO:0000256" key="3">
    <source>
        <dbReference type="ARBA" id="ARBA00001968"/>
    </source>
</evidence>
<organism evidence="14 15">
    <name type="scientific">Treponema vincentii</name>
    <dbReference type="NCBI Taxonomy" id="69710"/>
    <lineage>
        <taxon>Bacteria</taxon>
        <taxon>Pseudomonadati</taxon>
        <taxon>Spirochaetota</taxon>
        <taxon>Spirochaetia</taxon>
        <taxon>Spirochaetales</taxon>
        <taxon>Treponemataceae</taxon>
        <taxon>Treponema</taxon>
    </lineage>
</organism>
<evidence type="ECO:0000256" key="1">
    <source>
        <dbReference type="ARBA" id="ARBA00000527"/>
    </source>
</evidence>
<dbReference type="GO" id="GO:0046872">
    <property type="term" value="F:metal ion binding"/>
    <property type="evidence" value="ECO:0007669"/>
    <property type="project" value="UniProtKB-KW"/>
</dbReference>
<evidence type="ECO:0000256" key="8">
    <source>
        <dbReference type="ARBA" id="ARBA00022741"/>
    </source>
</evidence>
<comment type="subcellular location">
    <subcellularLocation>
        <location evidence="4">Cell envelope</location>
    </subcellularLocation>
</comment>
<evidence type="ECO:0000256" key="2">
    <source>
        <dbReference type="ARBA" id="ARBA00001730"/>
    </source>
</evidence>
<dbReference type="Proteomes" id="UP000464374">
    <property type="component" value="Chromosome"/>
</dbReference>
<sequence length="636" mass="70945">MIKKRMLGFVAALIFVFSLTACVETNSSARSTEKTSARTAKAHGKQSDEVKLTHKVIQKGQPGADAVTLTFGVTGDVHGRLYAYDYAVCEETPAAGFVKTYVLAQELRAQNPNTVLIDVGDTVQDNSADLFNDLDTHPMIQALNYMNYDIWVLGNHEFNFEKEFLARNIRHFNGSVLSANIKNTKDGSHFVLPYQLFDIEGVRVAVIGMVPPHIPMWEAAAPSHFKGLEFEDPIAVARKTVDSLKGQYDVLIGAFHLGRNGEYGTNSGVIEMAKQIPEFDLIFGGHEHARYATLIDGQNGDKTWIIEPGCYGWALAVGEVQVKKDNGAWKVVSVKAENRETAKIAADKAMEKEFGFVHDKSVADANLIVGKVTADFIPRVDYITGQDKVTTMPTIQLEDTALIDLINDVQLYYTKADVAAAAAFRLDMNLKKGDFKKKDVAFIYKYSNTLMGVNMTGENLLKYMEWSASYYNTAKKGDVTISFNPNVRGYNYDMFEGIDYDIDISKEAGNRITNAKIKGQTLDPKKVYKVAVNNYRFGTLQSLKLATPKDVYYDSYEVMQDAGRIRDLIGAYVKKVDKGVITPKVNYNWKIIGFNPNVAERDKIFDEIRAGTIMIPRSADGRTPNIKSINIYELKK</sequence>
<keyword evidence="10" id="KW-0511">Multifunctional enzyme</keyword>
<evidence type="ECO:0000256" key="10">
    <source>
        <dbReference type="ARBA" id="ARBA00023268"/>
    </source>
</evidence>
<comment type="catalytic activity">
    <reaction evidence="1">
        <text>a ribonucleoside 3'-phosphate + H2O = a ribonucleoside + phosphate</text>
        <dbReference type="Rhea" id="RHEA:10144"/>
        <dbReference type="ChEBI" id="CHEBI:13197"/>
        <dbReference type="ChEBI" id="CHEBI:15377"/>
        <dbReference type="ChEBI" id="CHEBI:18254"/>
        <dbReference type="ChEBI" id="CHEBI:43474"/>
        <dbReference type="EC" id="3.1.3.6"/>
    </reaction>
</comment>
<dbReference type="Pfam" id="PF02872">
    <property type="entry name" value="5_nucleotid_C"/>
    <property type="match status" value="1"/>
</dbReference>
<evidence type="ECO:0000259" key="12">
    <source>
        <dbReference type="Pfam" id="PF00149"/>
    </source>
</evidence>
<dbReference type="InterPro" id="IPR029052">
    <property type="entry name" value="Metallo-depent_PP-like"/>
</dbReference>
<reference evidence="14 15" key="1">
    <citation type="submission" date="2020-01" db="EMBL/GenBank/DDBJ databases">
        <title>Complete genome sequence of a human oral phylogroup 1 Treponema sp. strain ATCC 700766, originally isolated from periodontitis dental plaque.</title>
        <authorList>
            <person name="Chan Y."/>
            <person name="Huo Y.-B."/>
            <person name="Yu X.-L."/>
            <person name="Zeng H."/>
            <person name="Leung W.-K."/>
            <person name="Watt R.M."/>
        </authorList>
    </citation>
    <scope>NUCLEOTIDE SEQUENCE [LARGE SCALE GENOMIC DNA]</scope>
    <source>
        <strain evidence="14 15">OMZ 804</strain>
    </source>
</reference>
<dbReference type="Gene3D" id="3.90.780.10">
    <property type="entry name" value="5'-Nucleotidase, C-terminal domain"/>
    <property type="match status" value="1"/>
</dbReference>
<dbReference type="InterPro" id="IPR006179">
    <property type="entry name" value="5_nucleotidase/apyrase"/>
</dbReference>
<protein>
    <submittedName>
        <fullName evidence="14">Bifunctional metallophosphatase/5'-nucleotidase</fullName>
    </submittedName>
</protein>
<dbReference type="GO" id="GO:0008254">
    <property type="term" value="F:3'-nucleotidase activity"/>
    <property type="evidence" value="ECO:0007669"/>
    <property type="project" value="UniProtKB-EC"/>
</dbReference>
<dbReference type="InterPro" id="IPR036907">
    <property type="entry name" value="5'-Nucleotdase_C_sf"/>
</dbReference>
<dbReference type="PANTHER" id="PTHR11575:SF6">
    <property type="entry name" value="2',3'-CYCLIC-NUCLEOTIDE 2'-PHOSPHODIESTERASE_3'-NUCLEOTIDASE"/>
    <property type="match status" value="1"/>
</dbReference>
<dbReference type="Gene3D" id="3.60.21.10">
    <property type="match status" value="1"/>
</dbReference>
<dbReference type="Pfam" id="PF00149">
    <property type="entry name" value="Metallophos"/>
    <property type="match status" value="1"/>
</dbReference>
<evidence type="ECO:0000256" key="9">
    <source>
        <dbReference type="ARBA" id="ARBA00022801"/>
    </source>
</evidence>